<protein>
    <submittedName>
        <fullName evidence="4">SdiA-regulated domain-containing protein</fullName>
    </submittedName>
</protein>
<keyword evidence="3" id="KW-0472">Membrane</keyword>
<evidence type="ECO:0000313" key="5">
    <source>
        <dbReference type="Proteomes" id="UP000813068"/>
    </source>
</evidence>
<evidence type="ECO:0000313" key="4">
    <source>
        <dbReference type="EMBL" id="MBV2134151.1"/>
    </source>
</evidence>
<sequence>MPPRTARRFLLPALLLSIGAGALIDSHFMHWGAQLELYWREQAVPPAARAAGIWLPDYRLAREATLSGLEQDETSGLTWNPPSDTLFTVTGKHPKLVELSRDGQVLRSIALVGFADPEAVEALGDGRLAIVDERHHLLAVFRLAADAQRLDLADTARYDLGFADAGNKGFEGLAWNPRTRRLLLAKERDPLGLFSLPLPDAADAGVTLEALPSASLPVRDLSSLTVDPRSGRTLLLSDESRLLLELDEQGRPFSFLSLFGGRNGLTGSIAQPEGVTMDAQGNIYVVGEPNRFYVFSRQPGSTPR</sequence>
<name>A0ABS6MZB4_9GAMM</name>
<comment type="caution">
    <text evidence="4">The sequence shown here is derived from an EMBL/GenBank/DDBJ whole genome shotgun (WGS) entry which is preliminary data.</text>
</comment>
<comment type="subcellular location">
    <subcellularLocation>
        <location evidence="1">Cell membrane</location>
    </subcellularLocation>
</comment>
<proteinExistence type="predicted"/>
<reference evidence="4 5" key="1">
    <citation type="submission" date="2021-06" db="EMBL/GenBank/DDBJ databases">
        <title>Differences between aerobic and microaerobic xylene degrading microbial communities.</title>
        <authorList>
            <person name="Banerjee S."/>
            <person name="Tancsics A."/>
        </authorList>
    </citation>
    <scope>NUCLEOTIDE SEQUENCE [LARGE SCALE GENOMIC DNA]</scope>
    <source>
        <strain evidence="4 5">MAP12</strain>
    </source>
</reference>
<evidence type="ECO:0000256" key="1">
    <source>
        <dbReference type="ARBA" id="ARBA00004236"/>
    </source>
</evidence>
<dbReference type="InterPro" id="IPR009722">
    <property type="entry name" value="YjiK/CarP"/>
</dbReference>
<gene>
    <name evidence="4" type="ORF">KRX52_15335</name>
</gene>
<accession>A0ABS6MZB4</accession>
<dbReference type="EMBL" id="JAHRGL010000049">
    <property type="protein sequence ID" value="MBV2134151.1"/>
    <property type="molecule type" value="Genomic_DNA"/>
</dbReference>
<evidence type="ECO:0000256" key="2">
    <source>
        <dbReference type="ARBA" id="ARBA00022475"/>
    </source>
</evidence>
<keyword evidence="2" id="KW-1003">Cell membrane</keyword>
<dbReference type="CDD" id="cd09971">
    <property type="entry name" value="SdiA-regulated"/>
    <property type="match status" value="1"/>
</dbReference>
<evidence type="ECO:0000256" key="3">
    <source>
        <dbReference type="ARBA" id="ARBA00023136"/>
    </source>
</evidence>
<dbReference type="RefSeq" id="WP_217682588.1">
    <property type="nucleotide sequence ID" value="NZ_JAHRGL010000049.1"/>
</dbReference>
<dbReference type="Proteomes" id="UP000813068">
    <property type="component" value="Unassembled WGS sequence"/>
</dbReference>
<dbReference type="Pfam" id="PF06977">
    <property type="entry name" value="SdiA-regulated"/>
    <property type="match status" value="1"/>
</dbReference>
<keyword evidence="5" id="KW-1185">Reference proteome</keyword>
<organism evidence="4 5">
    <name type="scientific">Geopseudomonas aromaticivorans</name>
    <dbReference type="NCBI Taxonomy" id="2849492"/>
    <lineage>
        <taxon>Bacteria</taxon>
        <taxon>Pseudomonadati</taxon>
        <taxon>Pseudomonadota</taxon>
        <taxon>Gammaproteobacteria</taxon>
        <taxon>Pseudomonadales</taxon>
        <taxon>Pseudomonadaceae</taxon>
        <taxon>Geopseudomonas</taxon>
    </lineage>
</organism>